<protein>
    <recommendedName>
        <fullName evidence="3">DUF4375 domain-containing protein</fullName>
    </recommendedName>
</protein>
<keyword evidence="2" id="KW-1185">Reference proteome</keyword>
<name>A0ABN0SUP9_9GAMM</name>
<reference evidence="1 2" key="1">
    <citation type="journal article" date="2019" name="Int. J. Syst. Evol. Microbiol.">
        <title>The Global Catalogue of Microorganisms (GCM) 10K type strain sequencing project: providing services to taxonomists for standard genome sequencing and annotation.</title>
        <authorList>
            <consortium name="The Broad Institute Genomics Platform"/>
            <consortium name="The Broad Institute Genome Sequencing Center for Infectious Disease"/>
            <person name="Wu L."/>
            <person name="Ma J."/>
        </authorList>
    </citation>
    <scope>NUCLEOTIDE SEQUENCE [LARGE SCALE GENOMIC DNA]</scope>
    <source>
        <strain evidence="1 2">JCM 16211</strain>
    </source>
</reference>
<dbReference type="RefSeq" id="WP_343986189.1">
    <property type="nucleotide sequence ID" value="NZ_BAAAFM010000001.1"/>
</dbReference>
<sequence length="320" mass="36882">MKKGLIIILTILLSMAAWVYFSKEPGATAIASKAQSEERIKQDAEATLRIKGERTINRSEAVATKSANEVSEEPQLDCHTRYQKHPHWQEISDIYESFYLSMGEMMGEHHYQQMPLDAVKSYADAGDADAMFHYGSELIWKGGFGIYFNELNRAETLTQEERKERINNHQLNLPMLEQGTGYLVDSAIQGKLGGLIELQLLSHHILKRQMSREANLENTKLALSLNMAYEALLMQVFINDAEVMQGFLFADDREELIQQFLRDYPQQELESIEQEASKIKGRLFGYWQDKRERLGLPIFPDKFPPHLEQHVKDKRRLCDG</sequence>
<evidence type="ECO:0008006" key="3">
    <source>
        <dbReference type="Google" id="ProtNLM"/>
    </source>
</evidence>
<proteinExistence type="predicted"/>
<dbReference type="Proteomes" id="UP001501221">
    <property type="component" value="Unassembled WGS sequence"/>
</dbReference>
<accession>A0ABN0SUP9</accession>
<dbReference type="EMBL" id="BAAAFM010000001">
    <property type="protein sequence ID" value="GAA0201110.1"/>
    <property type="molecule type" value="Genomic_DNA"/>
</dbReference>
<evidence type="ECO:0000313" key="2">
    <source>
        <dbReference type="Proteomes" id="UP001501221"/>
    </source>
</evidence>
<evidence type="ECO:0000313" key="1">
    <source>
        <dbReference type="EMBL" id="GAA0201110.1"/>
    </source>
</evidence>
<gene>
    <name evidence="1" type="ORF">GCM10009123_05550</name>
</gene>
<comment type="caution">
    <text evidence="1">The sequence shown here is derived from an EMBL/GenBank/DDBJ whole genome shotgun (WGS) entry which is preliminary data.</text>
</comment>
<organism evidence="1 2">
    <name type="scientific">Kangiella japonica</name>
    <dbReference type="NCBI Taxonomy" id="647384"/>
    <lineage>
        <taxon>Bacteria</taxon>
        <taxon>Pseudomonadati</taxon>
        <taxon>Pseudomonadota</taxon>
        <taxon>Gammaproteobacteria</taxon>
        <taxon>Kangiellales</taxon>
        <taxon>Kangiellaceae</taxon>
        <taxon>Kangiella</taxon>
    </lineage>
</organism>